<dbReference type="RefSeq" id="WP_204708555.1">
    <property type="nucleotide sequence ID" value="NZ_JBHSZV010000047.1"/>
</dbReference>
<evidence type="ECO:0000313" key="2">
    <source>
        <dbReference type="EMBL" id="MFC7063441.1"/>
    </source>
</evidence>
<feature type="transmembrane region" description="Helical" evidence="1">
    <location>
        <begin position="6"/>
        <end position="22"/>
    </location>
</feature>
<dbReference type="EMBL" id="JBHSZV010000047">
    <property type="protein sequence ID" value="MFC7063441.1"/>
    <property type="molecule type" value="Genomic_DNA"/>
</dbReference>
<evidence type="ECO:0000256" key="1">
    <source>
        <dbReference type="SAM" id="Phobius"/>
    </source>
</evidence>
<gene>
    <name evidence="2" type="ORF">ACFQIC_16635</name>
</gene>
<organism evidence="2 3">
    <name type="scientific">Halobacillus seohaensis</name>
    <dbReference type="NCBI Taxonomy" id="447421"/>
    <lineage>
        <taxon>Bacteria</taxon>
        <taxon>Bacillati</taxon>
        <taxon>Bacillota</taxon>
        <taxon>Bacilli</taxon>
        <taxon>Bacillales</taxon>
        <taxon>Bacillaceae</taxon>
        <taxon>Halobacillus</taxon>
    </lineage>
</organism>
<evidence type="ECO:0000313" key="3">
    <source>
        <dbReference type="Proteomes" id="UP001596410"/>
    </source>
</evidence>
<sequence>MASVMGMIAIYLTPFLCIGFVFNSIKLAKQIKQGEENITKSSVWVTITFTLIVYSLVWSGFLSY</sequence>
<keyword evidence="1" id="KW-1133">Transmembrane helix</keyword>
<keyword evidence="1" id="KW-0472">Membrane</keyword>
<keyword evidence="1" id="KW-0812">Transmembrane</keyword>
<feature type="transmembrane region" description="Helical" evidence="1">
    <location>
        <begin position="43"/>
        <end position="61"/>
    </location>
</feature>
<protein>
    <submittedName>
        <fullName evidence="2">Uncharacterized protein</fullName>
    </submittedName>
</protein>
<comment type="caution">
    <text evidence="2">The sequence shown here is derived from an EMBL/GenBank/DDBJ whole genome shotgun (WGS) entry which is preliminary data.</text>
</comment>
<keyword evidence="3" id="KW-1185">Reference proteome</keyword>
<proteinExistence type="predicted"/>
<accession>A0ABW2EPP4</accession>
<dbReference type="Proteomes" id="UP001596410">
    <property type="component" value="Unassembled WGS sequence"/>
</dbReference>
<name>A0ABW2EPP4_9BACI</name>
<reference evidence="3" key="1">
    <citation type="journal article" date="2019" name="Int. J. Syst. Evol. Microbiol.">
        <title>The Global Catalogue of Microorganisms (GCM) 10K type strain sequencing project: providing services to taxonomists for standard genome sequencing and annotation.</title>
        <authorList>
            <consortium name="The Broad Institute Genomics Platform"/>
            <consortium name="The Broad Institute Genome Sequencing Center for Infectious Disease"/>
            <person name="Wu L."/>
            <person name="Ma J."/>
        </authorList>
    </citation>
    <scope>NUCLEOTIDE SEQUENCE [LARGE SCALE GENOMIC DNA]</scope>
    <source>
        <strain evidence="3">CGMCC 4.1621</strain>
    </source>
</reference>